<gene>
    <name evidence="2" type="ORF">EJ997_09650</name>
</gene>
<dbReference type="InterPro" id="IPR011009">
    <property type="entry name" value="Kinase-like_dom_sf"/>
</dbReference>
<dbReference type="PANTHER" id="PTHR21310">
    <property type="entry name" value="AMINOGLYCOSIDE PHOSPHOTRANSFERASE-RELATED-RELATED"/>
    <property type="match status" value="1"/>
</dbReference>
<dbReference type="InterPro" id="IPR051678">
    <property type="entry name" value="AGP_Transferase"/>
</dbReference>
<dbReference type="AlphaFoldDB" id="A0A3Q9G4Y9"/>
<dbReference type="OrthoDB" id="9797603at2"/>
<sequence>MRTNFTQAVVDELAAAVPDELAGSGQPVLIGTGWDSAVYKWGDRCLRLSTSAAAAELLAKEYRWTERATSLLIESGFSVPTPRFYGESTDFFPYRWLLVDYVAGAPLSDIPSEDRGRAARDLATVFAALHEKAPPGAPVSPHRNVALERKADAFNKYVRGTDMEALLRPLFERGVVALPWDREPVWCHGDLHARNILTAGGSISGIIDFGDLGAGDPAVDYAAFILAFTKQQREDARIILRMLGEPDDAFLWERARGWAAYMVAALASSEHEEDRRLAEEARRLLASELPD</sequence>
<name>A0A3Q9G4Y9_9ACTO</name>
<dbReference type="Proteomes" id="UP000280344">
    <property type="component" value="Chromosome"/>
</dbReference>
<dbReference type="Gene3D" id="3.90.1200.10">
    <property type="match status" value="1"/>
</dbReference>
<dbReference type="InterPro" id="IPR002575">
    <property type="entry name" value="Aminoglycoside_PTrfase"/>
</dbReference>
<accession>A0A3Q9G4Y9</accession>
<evidence type="ECO:0000259" key="1">
    <source>
        <dbReference type="Pfam" id="PF01636"/>
    </source>
</evidence>
<feature type="domain" description="Aminoglycoside phosphotransferase" evidence="1">
    <location>
        <begin position="30"/>
        <end position="258"/>
    </location>
</feature>
<dbReference type="RefSeq" id="WP_126704363.1">
    <property type="nucleotide sequence ID" value="NZ_CP034593.1"/>
</dbReference>
<organism evidence="2 3">
    <name type="scientific">Flaviflexus ciconiae</name>
    <dbReference type="NCBI Taxonomy" id="2496867"/>
    <lineage>
        <taxon>Bacteria</taxon>
        <taxon>Bacillati</taxon>
        <taxon>Actinomycetota</taxon>
        <taxon>Actinomycetes</taxon>
        <taxon>Actinomycetales</taxon>
        <taxon>Actinomycetaceae</taxon>
        <taxon>Flaviflexus</taxon>
    </lineage>
</organism>
<dbReference type="PANTHER" id="PTHR21310:SF42">
    <property type="entry name" value="BIFUNCTIONAL AAC_APH"/>
    <property type="match status" value="1"/>
</dbReference>
<proteinExistence type="predicted"/>
<protein>
    <recommendedName>
        <fullName evidence="1">Aminoglycoside phosphotransferase domain-containing protein</fullName>
    </recommendedName>
</protein>
<dbReference type="Pfam" id="PF01636">
    <property type="entry name" value="APH"/>
    <property type="match status" value="1"/>
</dbReference>
<dbReference type="SUPFAM" id="SSF56112">
    <property type="entry name" value="Protein kinase-like (PK-like)"/>
    <property type="match status" value="1"/>
</dbReference>
<reference evidence="2 3" key="1">
    <citation type="submission" date="2018-12" db="EMBL/GenBank/DDBJ databases">
        <title>Complete genome sequence of Flaviflexus sp. H23T48.</title>
        <authorList>
            <person name="Bae J.-W."/>
            <person name="Lee J.-Y."/>
        </authorList>
    </citation>
    <scope>NUCLEOTIDE SEQUENCE [LARGE SCALE GENOMIC DNA]</scope>
    <source>
        <strain evidence="2 3">H23T48</strain>
    </source>
</reference>
<evidence type="ECO:0000313" key="2">
    <source>
        <dbReference type="EMBL" id="AZQ77560.1"/>
    </source>
</evidence>
<keyword evidence="3" id="KW-1185">Reference proteome</keyword>
<dbReference type="Gene3D" id="3.30.200.20">
    <property type="entry name" value="Phosphorylase Kinase, domain 1"/>
    <property type="match status" value="1"/>
</dbReference>
<evidence type="ECO:0000313" key="3">
    <source>
        <dbReference type="Proteomes" id="UP000280344"/>
    </source>
</evidence>
<dbReference type="EMBL" id="CP034593">
    <property type="protein sequence ID" value="AZQ77560.1"/>
    <property type="molecule type" value="Genomic_DNA"/>
</dbReference>
<dbReference type="KEGG" id="flh:EJ997_09650"/>